<keyword evidence="7 9" id="KW-0472">Membrane</keyword>
<keyword evidence="3" id="KW-0479">Metal-binding</keyword>
<dbReference type="GO" id="GO:0061630">
    <property type="term" value="F:ubiquitin protein ligase activity"/>
    <property type="evidence" value="ECO:0007669"/>
    <property type="project" value="TreeGrafter"/>
</dbReference>
<gene>
    <name evidence="11" type="ORF">LRAMOSA07470</name>
</gene>
<evidence type="ECO:0000256" key="8">
    <source>
        <dbReference type="PROSITE-ProRule" id="PRU00175"/>
    </source>
</evidence>
<dbReference type="GO" id="GO:0005634">
    <property type="term" value="C:nucleus"/>
    <property type="evidence" value="ECO:0007669"/>
    <property type="project" value="TreeGrafter"/>
</dbReference>
<keyword evidence="4 8" id="KW-0863">Zinc-finger</keyword>
<organism evidence="11">
    <name type="scientific">Lichtheimia ramosa</name>
    <dbReference type="NCBI Taxonomy" id="688394"/>
    <lineage>
        <taxon>Eukaryota</taxon>
        <taxon>Fungi</taxon>
        <taxon>Fungi incertae sedis</taxon>
        <taxon>Mucoromycota</taxon>
        <taxon>Mucoromycotina</taxon>
        <taxon>Mucoromycetes</taxon>
        <taxon>Mucorales</taxon>
        <taxon>Lichtheimiaceae</taxon>
        <taxon>Lichtheimia</taxon>
    </lineage>
</organism>
<comment type="subcellular location">
    <subcellularLocation>
        <location evidence="1">Membrane</location>
    </subcellularLocation>
</comment>
<dbReference type="SUPFAM" id="SSF57850">
    <property type="entry name" value="RING/U-box"/>
    <property type="match status" value="1"/>
</dbReference>
<evidence type="ECO:0000313" key="11">
    <source>
        <dbReference type="EMBL" id="CDS04940.1"/>
    </source>
</evidence>
<evidence type="ECO:0000256" key="3">
    <source>
        <dbReference type="ARBA" id="ARBA00022723"/>
    </source>
</evidence>
<evidence type="ECO:0000256" key="7">
    <source>
        <dbReference type="ARBA" id="ARBA00023136"/>
    </source>
</evidence>
<dbReference type="GO" id="GO:0016020">
    <property type="term" value="C:membrane"/>
    <property type="evidence" value="ECO:0007669"/>
    <property type="project" value="UniProtKB-SubCell"/>
</dbReference>
<dbReference type="Gene3D" id="3.30.40.10">
    <property type="entry name" value="Zinc/RING finger domain, C3HC4 (zinc finger)"/>
    <property type="match status" value="1"/>
</dbReference>
<keyword evidence="2 9" id="KW-0812">Transmembrane</keyword>
<dbReference type="EMBL" id="LK023315">
    <property type="protein sequence ID" value="CDS04940.1"/>
    <property type="molecule type" value="Genomic_DNA"/>
</dbReference>
<dbReference type="AlphaFoldDB" id="A0A077WBW2"/>
<sequence>MRRLAPMIMYALAIVMIFWLVVGAITLPNASRWFKGAGPSIQQDIVLSSSLSSSSNTTNHTQRTQQQQIVFGEWRYDSKIMVTEHVPSPPKEGLQGVLYDRGNSCDDHPQDALPIRIQSNVPKIALIRRGECYFTQKLLNAQQDGASAAIVYDNATFDQDPSSSTGMFVQPDMVKIPAYYVDLSVGLEMYKRLENVSLSMSSDNGSQPLTRVTIYPPQGAKLDPWQFALIIIGLVVVTSLAILVAMQCHLWRVGRRGDNVNNAFGRERMDDEESIPPEDQLWRSLAMVSPHAHPRQKRQLSQDMVRMLPTRLYGLENQEECEKAAKEQSGCVICLEPFKFGDAIRSLPCQHEYHKDCIGKGNDKHDFYALLTQVLLDPWLTKKSASCPLCLQVVNIPTPPDEAHIDTITPANATASPFDIVNHHQHQNTSVSSMHESIEMTERSIADSTTDHITDIRRLWQ</sequence>
<dbReference type="SMART" id="SM00184">
    <property type="entry name" value="RING"/>
    <property type="match status" value="1"/>
</dbReference>
<evidence type="ECO:0000256" key="5">
    <source>
        <dbReference type="ARBA" id="ARBA00022833"/>
    </source>
</evidence>
<dbReference type="InterPro" id="IPR013083">
    <property type="entry name" value="Znf_RING/FYVE/PHD"/>
</dbReference>
<dbReference type="Pfam" id="PF17123">
    <property type="entry name" value="zf-RING_11"/>
    <property type="match status" value="1"/>
</dbReference>
<dbReference type="SUPFAM" id="SSF52025">
    <property type="entry name" value="PA domain"/>
    <property type="match status" value="1"/>
</dbReference>
<evidence type="ECO:0000256" key="9">
    <source>
        <dbReference type="SAM" id="Phobius"/>
    </source>
</evidence>
<keyword evidence="6 9" id="KW-1133">Transmembrane helix</keyword>
<evidence type="ECO:0000259" key="10">
    <source>
        <dbReference type="PROSITE" id="PS50089"/>
    </source>
</evidence>
<evidence type="ECO:0000256" key="2">
    <source>
        <dbReference type="ARBA" id="ARBA00022692"/>
    </source>
</evidence>
<accession>A0A077WBW2</accession>
<evidence type="ECO:0000256" key="6">
    <source>
        <dbReference type="ARBA" id="ARBA00022989"/>
    </source>
</evidence>
<dbReference type="PANTHER" id="PTHR45931">
    <property type="entry name" value="SI:CH211-59O9.10"/>
    <property type="match status" value="1"/>
</dbReference>
<dbReference type="InterPro" id="IPR051834">
    <property type="entry name" value="RING_finger_E3_ligase"/>
</dbReference>
<dbReference type="InterPro" id="IPR003137">
    <property type="entry name" value="PA_domain"/>
</dbReference>
<name>A0A077WBW2_9FUNG</name>
<proteinExistence type="predicted"/>
<dbReference type="GO" id="GO:0006511">
    <property type="term" value="P:ubiquitin-dependent protein catabolic process"/>
    <property type="evidence" value="ECO:0007669"/>
    <property type="project" value="TreeGrafter"/>
</dbReference>
<feature type="domain" description="RING-type" evidence="10">
    <location>
        <begin position="331"/>
        <end position="390"/>
    </location>
</feature>
<feature type="transmembrane region" description="Helical" evidence="9">
    <location>
        <begin position="225"/>
        <end position="246"/>
    </location>
</feature>
<dbReference type="Gene3D" id="3.50.30.30">
    <property type="match status" value="1"/>
</dbReference>
<evidence type="ECO:0000256" key="1">
    <source>
        <dbReference type="ARBA" id="ARBA00004370"/>
    </source>
</evidence>
<dbReference type="CDD" id="cd16454">
    <property type="entry name" value="RING-H2_PA-TM-RING"/>
    <property type="match status" value="1"/>
</dbReference>
<dbReference type="PROSITE" id="PS50089">
    <property type="entry name" value="ZF_RING_2"/>
    <property type="match status" value="1"/>
</dbReference>
<dbReference type="GO" id="GO:0008270">
    <property type="term" value="F:zinc ion binding"/>
    <property type="evidence" value="ECO:0007669"/>
    <property type="project" value="UniProtKB-KW"/>
</dbReference>
<dbReference type="Pfam" id="PF02225">
    <property type="entry name" value="PA"/>
    <property type="match status" value="1"/>
</dbReference>
<dbReference type="InterPro" id="IPR046450">
    <property type="entry name" value="PA_dom_sf"/>
</dbReference>
<dbReference type="OrthoDB" id="8062037at2759"/>
<evidence type="ECO:0000256" key="4">
    <source>
        <dbReference type="ARBA" id="ARBA00022771"/>
    </source>
</evidence>
<dbReference type="InterPro" id="IPR001841">
    <property type="entry name" value="Znf_RING"/>
</dbReference>
<protein>
    <recommendedName>
        <fullName evidence="10">RING-type domain-containing protein</fullName>
    </recommendedName>
</protein>
<dbReference type="PANTHER" id="PTHR45931:SF3">
    <property type="entry name" value="RING ZINC FINGER-CONTAINING PROTEIN"/>
    <property type="match status" value="1"/>
</dbReference>
<reference evidence="11" key="1">
    <citation type="journal article" date="2014" name="Genome Announc.">
        <title>De novo whole-genome sequence and genome annotation of Lichtheimia ramosa.</title>
        <authorList>
            <person name="Linde J."/>
            <person name="Schwartze V."/>
            <person name="Binder U."/>
            <person name="Lass-Florl C."/>
            <person name="Voigt K."/>
            <person name="Horn F."/>
        </authorList>
    </citation>
    <scope>NUCLEOTIDE SEQUENCE</scope>
    <source>
        <strain evidence="11">JMRC FSU:6197</strain>
    </source>
</reference>
<keyword evidence="5" id="KW-0862">Zinc</keyword>